<comment type="similarity">
    <text evidence="1">Belongs to the GMC oxidoreductase family.</text>
</comment>
<keyword evidence="3" id="KW-0274">FAD</keyword>
<proteinExistence type="inferred from homology"/>
<sequence length="515" mass="55079">MRLDAMRRFGANETVDVVVVGTGAGGAPLLAMLAAKGLSVVALEAGRNFEPGEHTPDEMEGSDINWMEERLSGGPTPTAFGTNNSGMGVGGSTLHWGAFTPRPSEADLTLRSGTGEGRDWPIRHRELIGYIERVERFIGVSGPADYPWDPGRRYPLPPARRNASADMMMRGCEALGIRATDAPAALVSRDRTQEAAPLRQACVNCGSCHQGCRNGSKTSMDTTYLPLAVALGAEIRPEARAHTVERDAAGRVTAVVYRQGGEDLRLRCRHLVLAAGGVETPRLLLHCGLANGNGQVGRNFMAHGATQVWGRFDGEMRGWRGYPSSLLTEDMVRPADADFAGGYLIQSLGVMPLTLATTLARGAGLWGAALVEAMDGYRFMAGVGINTDCLPQDANRLELSDEADAFGVPKAVVRFGLGENEQAIDRHAVRTMRAIVEAAGGRDIRVLPRTAHTIGTCRMGADPADSVVDPDGRSHEVENLWICDNSVFPSALIANPALTIMALSLRTAERFLARA</sequence>
<dbReference type="GO" id="GO:0050660">
    <property type="term" value="F:flavin adenine dinucleotide binding"/>
    <property type="evidence" value="ECO:0007669"/>
    <property type="project" value="InterPro"/>
</dbReference>
<evidence type="ECO:0000256" key="4">
    <source>
        <dbReference type="ARBA" id="ARBA00023002"/>
    </source>
</evidence>
<dbReference type="PANTHER" id="PTHR46056">
    <property type="entry name" value="LONG-CHAIN-ALCOHOL OXIDASE"/>
    <property type="match status" value="1"/>
</dbReference>
<dbReference type="InterPro" id="IPR000172">
    <property type="entry name" value="GMC_OxRdtase_N"/>
</dbReference>
<feature type="domain" description="Glucose-methanol-choline oxidoreductase C-terminal" evidence="6">
    <location>
        <begin position="391"/>
        <end position="503"/>
    </location>
</feature>
<dbReference type="GO" id="GO:0016614">
    <property type="term" value="F:oxidoreductase activity, acting on CH-OH group of donors"/>
    <property type="evidence" value="ECO:0007669"/>
    <property type="project" value="InterPro"/>
</dbReference>
<evidence type="ECO:0000313" key="8">
    <source>
        <dbReference type="Proteomes" id="UP000265750"/>
    </source>
</evidence>
<dbReference type="EMBL" id="QYRN01000002">
    <property type="protein sequence ID" value="RIY02521.1"/>
    <property type="molecule type" value="Genomic_DNA"/>
</dbReference>
<dbReference type="SUPFAM" id="SSF54373">
    <property type="entry name" value="FAD-linked reductases, C-terminal domain"/>
    <property type="match status" value="1"/>
</dbReference>
<evidence type="ECO:0000256" key="1">
    <source>
        <dbReference type="ARBA" id="ARBA00010790"/>
    </source>
</evidence>
<evidence type="ECO:0000256" key="3">
    <source>
        <dbReference type="ARBA" id="ARBA00022827"/>
    </source>
</evidence>
<keyword evidence="2" id="KW-0285">Flavoprotein</keyword>
<evidence type="ECO:0000256" key="2">
    <source>
        <dbReference type="ARBA" id="ARBA00022630"/>
    </source>
</evidence>
<dbReference type="OrthoDB" id="9798604at2"/>
<reference evidence="8" key="1">
    <citation type="submission" date="2018-09" db="EMBL/GenBank/DDBJ databases">
        <authorList>
            <person name="Tuo L."/>
        </authorList>
    </citation>
    <scope>NUCLEOTIDE SEQUENCE [LARGE SCALE GENOMIC DNA]</scope>
    <source>
        <strain evidence="8">M2BS4Y-1</strain>
    </source>
</reference>
<dbReference type="Gene3D" id="3.50.50.60">
    <property type="entry name" value="FAD/NAD(P)-binding domain"/>
    <property type="match status" value="2"/>
</dbReference>
<protein>
    <submittedName>
        <fullName evidence="7">GMC family oxidoreductase</fullName>
    </submittedName>
</protein>
<dbReference type="Pfam" id="PF00732">
    <property type="entry name" value="GMC_oxred_N"/>
    <property type="match status" value="1"/>
</dbReference>
<dbReference type="PANTHER" id="PTHR46056:SF12">
    <property type="entry name" value="LONG-CHAIN-ALCOHOL OXIDASE"/>
    <property type="match status" value="1"/>
</dbReference>
<gene>
    <name evidence="7" type="ORF">D3218_03885</name>
</gene>
<evidence type="ECO:0000259" key="6">
    <source>
        <dbReference type="Pfam" id="PF05199"/>
    </source>
</evidence>
<organism evidence="7 8">
    <name type="scientific">Aureimonas flava</name>
    <dbReference type="NCBI Taxonomy" id="2320271"/>
    <lineage>
        <taxon>Bacteria</taxon>
        <taxon>Pseudomonadati</taxon>
        <taxon>Pseudomonadota</taxon>
        <taxon>Alphaproteobacteria</taxon>
        <taxon>Hyphomicrobiales</taxon>
        <taxon>Aurantimonadaceae</taxon>
        <taxon>Aureimonas</taxon>
    </lineage>
</organism>
<dbReference type="SUPFAM" id="SSF51905">
    <property type="entry name" value="FAD/NAD(P)-binding domain"/>
    <property type="match status" value="1"/>
</dbReference>
<dbReference type="InterPro" id="IPR036188">
    <property type="entry name" value="FAD/NAD-bd_sf"/>
</dbReference>
<keyword evidence="8" id="KW-1185">Reference proteome</keyword>
<dbReference type="Proteomes" id="UP000265750">
    <property type="component" value="Unassembled WGS sequence"/>
</dbReference>
<name>A0A3A1WV29_9HYPH</name>
<comment type="caution">
    <text evidence="7">The sequence shown here is derived from an EMBL/GenBank/DDBJ whole genome shotgun (WGS) entry which is preliminary data.</text>
</comment>
<dbReference type="Pfam" id="PF05199">
    <property type="entry name" value="GMC_oxred_C"/>
    <property type="match status" value="1"/>
</dbReference>
<evidence type="ECO:0000313" key="7">
    <source>
        <dbReference type="EMBL" id="RIY02521.1"/>
    </source>
</evidence>
<dbReference type="AlphaFoldDB" id="A0A3A1WV29"/>
<keyword evidence="4" id="KW-0560">Oxidoreductase</keyword>
<accession>A0A3A1WV29</accession>
<dbReference type="RefSeq" id="WP_119538600.1">
    <property type="nucleotide sequence ID" value="NZ_QYRN01000002.1"/>
</dbReference>
<feature type="domain" description="Glucose-methanol-choline oxidoreductase N-terminal" evidence="5">
    <location>
        <begin position="160"/>
        <end position="303"/>
    </location>
</feature>
<evidence type="ECO:0000259" key="5">
    <source>
        <dbReference type="Pfam" id="PF00732"/>
    </source>
</evidence>
<dbReference type="InterPro" id="IPR007867">
    <property type="entry name" value="GMC_OxRtase_C"/>
</dbReference>